<dbReference type="EMBL" id="CYHF01000009">
    <property type="protein sequence ID" value="CUA99183.1"/>
    <property type="molecule type" value="Genomic_DNA"/>
</dbReference>
<keyword evidence="2" id="KW-1185">Reference proteome</keyword>
<evidence type="ECO:0000313" key="2">
    <source>
        <dbReference type="Proteomes" id="UP000183649"/>
    </source>
</evidence>
<organism evidence="1 2">
    <name type="scientific">Thiomonas bhubaneswarensis</name>
    <dbReference type="NCBI Taxonomy" id="339866"/>
    <lineage>
        <taxon>Bacteria</taxon>
        <taxon>Pseudomonadati</taxon>
        <taxon>Pseudomonadota</taxon>
        <taxon>Betaproteobacteria</taxon>
        <taxon>Burkholderiales</taxon>
        <taxon>Thiomonas</taxon>
    </lineage>
</organism>
<name>A0A0K6I823_9BURK</name>
<dbReference type="STRING" id="339866.GCA_001418255_02414"/>
<dbReference type="Proteomes" id="UP000183649">
    <property type="component" value="Unassembled WGS sequence"/>
</dbReference>
<evidence type="ECO:0000313" key="1">
    <source>
        <dbReference type="EMBL" id="CUA99183.1"/>
    </source>
</evidence>
<reference evidence="2" key="1">
    <citation type="submission" date="2015-08" db="EMBL/GenBank/DDBJ databases">
        <authorList>
            <person name="Varghese N."/>
        </authorList>
    </citation>
    <scope>NUCLEOTIDE SEQUENCE [LARGE SCALE GENOMIC DNA]</scope>
    <source>
        <strain evidence="2">DSM 18181</strain>
    </source>
</reference>
<protein>
    <submittedName>
        <fullName evidence="1">Uncharacterized protein</fullName>
    </submittedName>
</protein>
<accession>A0A0K6I823</accession>
<dbReference type="RefSeq" id="WP_055451276.1">
    <property type="nucleotide sequence ID" value="NZ_CYHF01000009.1"/>
</dbReference>
<dbReference type="AlphaFoldDB" id="A0A0K6I823"/>
<gene>
    <name evidence="1" type="ORF">Ga0061069_10916</name>
</gene>
<sequence>MKIPTPTYRCPLGRRQPATTDLEAMKQRGWRDQHILVVNAADERLDFIEREFVRRIGERLYGQGGAHHG</sequence>
<proteinExistence type="predicted"/>
<dbReference type="OrthoDB" id="5805078at2"/>